<evidence type="ECO:0000256" key="1">
    <source>
        <dbReference type="SAM" id="MobiDB-lite"/>
    </source>
</evidence>
<proteinExistence type="predicted"/>
<sequence>EATHKQKTQELWSDKIERVVAETFTQMDKTQQKAYKYIRLDNSNTEMEEMETDNNNWKSKTEEE</sequence>
<feature type="region of interest" description="Disordered" evidence="1">
    <location>
        <begin position="42"/>
        <end position="64"/>
    </location>
</feature>
<reference evidence="2" key="1">
    <citation type="submission" date="2021-06" db="EMBL/GenBank/DDBJ databases">
        <authorList>
            <person name="Kallberg Y."/>
            <person name="Tangrot J."/>
            <person name="Rosling A."/>
        </authorList>
    </citation>
    <scope>NUCLEOTIDE SEQUENCE</scope>
    <source>
        <strain evidence="2">CL551</strain>
    </source>
</reference>
<comment type="caution">
    <text evidence="2">The sequence shown here is derived from an EMBL/GenBank/DDBJ whole genome shotgun (WGS) entry which is preliminary data.</text>
</comment>
<evidence type="ECO:0000313" key="2">
    <source>
        <dbReference type="EMBL" id="CAG8607350.1"/>
    </source>
</evidence>
<protein>
    <submittedName>
        <fullName evidence="2">11157_t:CDS:1</fullName>
    </submittedName>
</protein>
<gene>
    <name evidence="2" type="ORF">AMORRO_LOCUS8060</name>
</gene>
<dbReference type="AlphaFoldDB" id="A0A9N9CNC4"/>
<dbReference type="Proteomes" id="UP000789342">
    <property type="component" value="Unassembled WGS sequence"/>
</dbReference>
<dbReference type="EMBL" id="CAJVPV010006591">
    <property type="protein sequence ID" value="CAG8607350.1"/>
    <property type="molecule type" value="Genomic_DNA"/>
</dbReference>
<name>A0A9N9CNC4_9GLOM</name>
<accession>A0A9N9CNC4</accession>
<evidence type="ECO:0000313" key="3">
    <source>
        <dbReference type="Proteomes" id="UP000789342"/>
    </source>
</evidence>
<feature type="non-terminal residue" evidence="2">
    <location>
        <position position="1"/>
    </location>
</feature>
<organism evidence="2 3">
    <name type="scientific">Acaulospora morrowiae</name>
    <dbReference type="NCBI Taxonomy" id="94023"/>
    <lineage>
        <taxon>Eukaryota</taxon>
        <taxon>Fungi</taxon>
        <taxon>Fungi incertae sedis</taxon>
        <taxon>Mucoromycota</taxon>
        <taxon>Glomeromycotina</taxon>
        <taxon>Glomeromycetes</taxon>
        <taxon>Diversisporales</taxon>
        <taxon>Acaulosporaceae</taxon>
        <taxon>Acaulospora</taxon>
    </lineage>
</organism>
<keyword evidence="3" id="KW-1185">Reference proteome</keyword>